<dbReference type="Proteomes" id="UP000307841">
    <property type="component" value="Unassembled WGS sequence"/>
</dbReference>
<feature type="domain" description="Na+-translocating membrane potential-generating system MpsC" evidence="1">
    <location>
        <begin position="6"/>
        <end position="115"/>
    </location>
</feature>
<proteinExistence type="predicted"/>
<dbReference type="InterPro" id="IPR018745">
    <property type="entry name" value="MpsC"/>
</dbReference>
<dbReference type="OrthoDB" id="5422931at2"/>
<comment type="caution">
    <text evidence="2">The sequence shown here is derived from an EMBL/GenBank/DDBJ whole genome shotgun (WGS) entry which is preliminary data.</text>
</comment>
<reference evidence="2 3" key="1">
    <citation type="submission" date="2019-04" db="EMBL/GenBank/DDBJ databases">
        <title>Whole genome sequencing of Brevibacillus sp. TGS2-1.</title>
        <authorList>
            <person name="Choi A."/>
        </authorList>
    </citation>
    <scope>NUCLEOTIDE SEQUENCE [LARGE SCALE GENOMIC DNA]</scope>
    <source>
        <strain evidence="2 3">TGS2-1</strain>
    </source>
</reference>
<evidence type="ECO:0000313" key="2">
    <source>
        <dbReference type="EMBL" id="TKI57736.1"/>
    </source>
</evidence>
<gene>
    <name evidence="2" type="ORF">E8L90_21135</name>
</gene>
<organism evidence="2 3">
    <name type="scientific">Brevibacillus antibioticus</name>
    <dbReference type="NCBI Taxonomy" id="2570228"/>
    <lineage>
        <taxon>Bacteria</taxon>
        <taxon>Bacillati</taxon>
        <taxon>Bacillota</taxon>
        <taxon>Bacilli</taxon>
        <taxon>Bacillales</taxon>
        <taxon>Paenibacillaceae</taxon>
        <taxon>Brevibacillus</taxon>
    </lineage>
</organism>
<accession>A0A4U2YAI2</accession>
<protein>
    <submittedName>
        <fullName evidence="2">DUF2294 domain-containing protein</fullName>
    </submittedName>
</protein>
<evidence type="ECO:0000313" key="3">
    <source>
        <dbReference type="Proteomes" id="UP000307841"/>
    </source>
</evidence>
<dbReference type="AlphaFoldDB" id="A0A4U2YAI2"/>
<dbReference type="RefSeq" id="WP_007728893.1">
    <property type="nucleotide sequence ID" value="NZ_SZNK01000001.1"/>
</dbReference>
<sequence>MAISNKKKLEAEISEAFIKFQRDLIGRGPQEAKTYIVGDMVIVRFKGVLTVEEKHLSSHDKGRRIVKEMREVLREMYSEESEEIVEKLTSCKVLSSHSDISTKMGERIEVYVLDKDFEKMLG</sequence>
<name>A0A4U2YAI2_9BACL</name>
<dbReference type="Pfam" id="PF10057">
    <property type="entry name" value="MpsC"/>
    <property type="match status" value="1"/>
</dbReference>
<keyword evidence="3" id="KW-1185">Reference proteome</keyword>
<evidence type="ECO:0000259" key="1">
    <source>
        <dbReference type="Pfam" id="PF10057"/>
    </source>
</evidence>
<dbReference type="EMBL" id="SZNK01000001">
    <property type="protein sequence ID" value="TKI57736.1"/>
    <property type="molecule type" value="Genomic_DNA"/>
</dbReference>